<comment type="caution">
    <text evidence="8">The sequence shown here is derived from an EMBL/GenBank/DDBJ whole genome shotgun (WGS) entry which is preliminary data.</text>
</comment>
<evidence type="ECO:0000259" key="7">
    <source>
        <dbReference type="PROSITE" id="PS51002"/>
    </source>
</evidence>
<dbReference type="PANTHER" id="PTHR19271">
    <property type="entry name" value="CYTOCHROME B"/>
    <property type="match status" value="1"/>
</dbReference>
<evidence type="ECO:0000313" key="9">
    <source>
        <dbReference type="Proteomes" id="UP000334990"/>
    </source>
</evidence>
<dbReference type="Gene3D" id="1.20.810.10">
    <property type="entry name" value="Cytochrome Bc1 Complex, Chain C"/>
    <property type="match status" value="1"/>
</dbReference>
<organism evidence="8 9">
    <name type="scientific">Acrocarpospora corrugata</name>
    <dbReference type="NCBI Taxonomy" id="35763"/>
    <lineage>
        <taxon>Bacteria</taxon>
        <taxon>Bacillati</taxon>
        <taxon>Actinomycetota</taxon>
        <taxon>Actinomycetes</taxon>
        <taxon>Streptosporangiales</taxon>
        <taxon>Streptosporangiaceae</taxon>
        <taxon>Acrocarpospora</taxon>
    </lineage>
</organism>
<dbReference type="PANTHER" id="PTHR19271:SF16">
    <property type="entry name" value="CYTOCHROME B"/>
    <property type="match status" value="1"/>
</dbReference>
<dbReference type="OrthoDB" id="3535705at2"/>
<sequence>MGEMLVYCFAVVLLTGGFLAFFYTPGNQMVAYNGSYTPLRGIPMSVAHNSILHISFEVRGGLLIRQLHHNSAILLVLGVIVWAFLGRFRWALAVLCLALPAVLAGYGPPTISSPAPPWADCPPPGGTACTC</sequence>
<evidence type="ECO:0000256" key="5">
    <source>
        <dbReference type="ARBA" id="ARBA00029568"/>
    </source>
</evidence>
<accession>A0A5M3W4T3</accession>
<dbReference type="AlphaFoldDB" id="A0A5M3W4T3"/>
<dbReference type="GO" id="GO:0016020">
    <property type="term" value="C:membrane"/>
    <property type="evidence" value="ECO:0007669"/>
    <property type="project" value="InterPro"/>
</dbReference>
<keyword evidence="6" id="KW-1133">Transmembrane helix</keyword>
<feature type="transmembrane region" description="Helical" evidence="6">
    <location>
        <begin position="67"/>
        <end position="85"/>
    </location>
</feature>
<feature type="transmembrane region" description="Helical" evidence="6">
    <location>
        <begin position="90"/>
        <end position="108"/>
    </location>
</feature>
<reference evidence="8 9" key="1">
    <citation type="submission" date="2019-10" db="EMBL/GenBank/DDBJ databases">
        <title>Whole genome shotgun sequence of Acrocarpospora corrugata NBRC 13972.</title>
        <authorList>
            <person name="Ichikawa N."/>
            <person name="Kimura A."/>
            <person name="Kitahashi Y."/>
            <person name="Komaki H."/>
            <person name="Oguchi A."/>
        </authorList>
    </citation>
    <scope>NUCLEOTIDE SEQUENCE [LARGE SCALE GENOMIC DNA]</scope>
    <source>
        <strain evidence="8 9">NBRC 13972</strain>
    </source>
</reference>
<evidence type="ECO:0000256" key="6">
    <source>
        <dbReference type="SAM" id="Phobius"/>
    </source>
</evidence>
<dbReference type="InterPro" id="IPR027387">
    <property type="entry name" value="Cytb/b6-like_sf"/>
</dbReference>
<comment type="cofactor">
    <cofactor evidence="1">
        <name>heme</name>
        <dbReference type="ChEBI" id="CHEBI:30413"/>
    </cofactor>
</comment>
<dbReference type="InterPro" id="IPR016174">
    <property type="entry name" value="Di-haem_cyt_TM"/>
</dbReference>
<dbReference type="EMBL" id="BLAD01000067">
    <property type="protein sequence ID" value="GES03309.1"/>
    <property type="molecule type" value="Genomic_DNA"/>
</dbReference>
<protein>
    <recommendedName>
        <fullName evidence="3">Cytochrome bc1 complex cytochrome b subunit</fullName>
        <ecNumber evidence="2">7.1.1.8</ecNumber>
    </recommendedName>
    <alternativeName>
        <fullName evidence="5">Cytochrome bc1 reductase complex subunit QcrB</fullName>
    </alternativeName>
</protein>
<dbReference type="GO" id="GO:0022904">
    <property type="term" value="P:respiratory electron transport chain"/>
    <property type="evidence" value="ECO:0007669"/>
    <property type="project" value="InterPro"/>
</dbReference>
<dbReference type="PROSITE" id="PS51002">
    <property type="entry name" value="CYTB_NTER"/>
    <property type="match status" value="1"/>
</dbReference>
<dbReference type="InterPro" id="IPR005797">
    <property type="entry name" value="Cyt_b/b6_N"/>
</dbReference>
<keyword evidence="9" id="KW-1185">Reference proteome</keyword>
<dbReference type="SUPFAM" id="SSF81342">
    <property type="entry name" value="Transmembrane di-heme cytochromes"/>
    <property type="match status" value="1"/>
</dbReference>
<proteinExistence type="predicted"/>
<gene>
    <name evidence="8" type="ORF">Acor_53750</name>
</gene>
<comment type="catalytic activity">
    <reaction evidence="4">
        <text>a quinol + 2 Fe(III)-[cytochrome c](out) = a quinone + 2 Fe(II)-[cytochrome c](out) + 2 H(+)(out)</text>
        <dbReference type="Rhea" id="RHEA:11484"/>
        <dbReference type="Rhea" id="RHEA-COMP:10350"/>
        <dbReference type="Rhea" id="RHEA-COMP:14399"/>
        <dbReference type="ChEBI" id="CHEBI:15378"/>
        <dbReference type="ChEBI" id="CHEBI:24646"/>
        <dbReference type="ChEBI" id="CHEBI:29033"/>
        <dbReference type="ChEBI" id="CHEBI:29034"/>
        <dbReference type="ChEBI" id="CHEBI:132124"/>
        <dbReference type="EC" id="7.1.1.8"/>
    </reaction>
</comment>
<dbReference type="RefSeq" id="WP_155339484.1">
    <property type="nucleotide sequence ID" value="NZ_BAAABN010000014.1"/>
</dbReference>
<feature type="transmembrane region" description="Helical" evidence="6">
    <location>
        <begin position="5"/>
        <end position="23"/>
    </location>
</feature>
<dbReference type="Proteomes" id="UP000334990">
    <property type="component" value="Unassembled WGS sequence"/>
</dbReference>
<evidence type="ECO:0000313" key="8">
    <source>
        <dbReference type="EMBL" id="GES03309.1"/>
    </source>
</evidence>
<evidence type="ECO:0000256" key="4">
    <source>
        <dbReference type="ARBA" id="ARBA00029351"/>
    </source>
</evidence>
<dbReference type="EC" id="7.1.1.8" evidence="2"/>
<evidence type="ECO:0000256" key="2">
    <source>
        <dbReference type="ARBA" id="ARBA00012951"/>
    </source>
</evidence>
<keyword evidence="6" id="KW-0812">Transmembrane</keyword>
<name>A0A5M3W4T3_9ACTN</name>
<dbReference type="GO" id="GO:0008121">
    <property type="term" value="F:quinol-cytochrome-c reductase activity"/>
    <property type="evidence" value="ECO:0007669"/>
    <property type="project" value="UniProtKB-EC"/>
</dbReference>
<feature type="domain" description="Cytochrome b/b6 N-terminal region profile" evidence="7">
    <location>
        <begin position="1"/>
        <end position="88"/>
    </location>
</feature>
<keyword evidence="6" id="KW-0472">Membrane</keyword>
<evidence type="ECO:0000256" key="1">
    <source>
        <dbReference type="ARBA" id="ARBA00001971"/>
    </source>
</evidence>
<dbReference type="GO" id="GO:0016491">
    <property type="term" value="F:oxidoreductase activity"/>
    <property type="evidence" value="ECO:0007669"/>
    <property type="project" value="InterPro"/>
</dbReference>
<evidence type="ECO:0000256" key="3">
    <source>
        <dbReference type="ARBA" id="ARBA00016116"/>
    </source>
</evidence>